<dbReference type="OrthoDB" id="9776746at2"/>
<dbReference type="Pfam" id="PF00027">
    <property type="entry name" value="cNMP_binding"/>
    <property type="match status" value="1"/>
</dbReference>
<proteinExistence type="predicted"/>
<dbReference type="InterPro" id="IPR014710">
    <property type="entry name" value="RmlC-like_jellyroll"/>
</dbReference>
<dbReference type="PANTHER" id="PTHR24567:SF74">
    <property type="entry name" value="HTH-TYPE TRANSCRIPTIONAL REGULATOR ARCR"/>
    <property type="match status" value="1"/>
</dbReference>
<dbReference type="Proteomes" id="UP000002931">
    <property type="component" value="Unassembled WGS sequence"/>
</dbReference>
<dbReference type="InterPro" id="IPR050397">
    <property type="entry name" value="Env_Response_Regulators"/>
</dbReference>
<evidence type="ECO:0000259" key="4">
    <source>
        <dbReference type="PROSITE" id="PS50042"/>
    </source>
</evidence>
<evidence type="ECO:0000259" key="5">
    <source>
        <dbReference type="PROSITE" id="PS51063"/>
    </source>
</evidence>
<keyword evidence="1" id="KW-0805">Transcription regulation</keyword>
<accession>A3VDC6</accession>
<dbReference type="AlphaFoldDB" id="A3VDC6"/>
<dbReference type="GO" id="GO:0003700">
    <property type="term" value="F:DNA-binding transcription factor activity"/>
    <property type="evidence" value="ECO:0007669"/>
    <property type="project" value="TreeGrafter"/>
</dbReference>
<dbReference type="Pfam" id="PF13545">
    <property type="entry name" value="HTH_Crp_2"/>
    <property type="match status" value="1"/>
</dbReference>
<dbReference type="Gene3D" id="1.10.10.10">
    <property type="entry name" value="Winged helix-like DNA-binding domain superfamily/Winged helix DNA-binding domain"/>
    <property type="match status" value="1"/>
</dbReference>
<dbReference type="InterPro" id="IPR036388">
    <property type="entry name" value="WH-like_DNA-bd_sf"/>
</dbReference>
<dbReference type="SUPFAM" id="SSF51206">
    <property type="entry name" value="cAMP-binding domain-like"/>
    <property type="match status" value="1"/>
</dbReference>
<sequence>MSGWVDAAQELAALEPPARTALARLKPLEVPEGAVLFSPGETVKGYVVVLTGHVGVHLVGPNGRDILLYEVKPGESCIQSTLGLLGGHDYSAEAVATNATRLVLIPRPVFLELVDSSPAFRKVVFAAFAERMQAMMQLIETMSFLRVEARLAALLIERAEDGEVAMTQAAMARAIGSAREVVSRRLDRMARAGIITHERGRVRVLDIAALEKLIDSPAV</sequence>
<dbReference type="InterPro" id="IPR018490">
    <property type="entry name" value="cNMP-bd_dom_sf"/>
</dbReference>
<dbReference type="EMBL" id="AAMT01000004">
    <property type="protein sequence ID" value="EAQ13515.1"/>
    <property type="molecule type" value="Genomic_DNA"/>
</dbReference>
<dbReference type="InterPro" id="IPR036390">
    <property type="entry name" value="WH_DNA-bd_sf"/>
</dbReference>
<evidence type="ECO:0000256" key="1">
    <source>
        <dbReference type="ARBA" id="ARBA00023015"/>
    </source>
</evidence>
<dbReference type="RefSeq" id="WP_008328357.1">
    <property type="nucleotide sequence ID" value="NZ_CH902578.1"/>
</dbReference>
<comment type="caution">
    <text evidence="6">The sequence shown here is derived from an EMBL/GenBank/DDBJ whole genome shotgun (WGS) entry which is preliminary data.</text>
</comment>
<feature type="domain" description="Cyclic nucleotide-binding" evidence="4">
    <location>
        <begin position="25"/>
        <end position="131"/>
    </location>
</feature>
<dbReference type="eggNOG" id="COG0664">
    <property type="taxonomic scope" value="Bacteria"/>
</dbReference>
<dbReference type="PANTHER" id="PTHR24567">
    <property type="entry name" value="CRP FAMILY TRANSCRIPTIONAL REGULATORY PROTEIN"/>
    <property type="match status" value="1"/>
</dbReference>
<dbReference type="InterPro" id="IPR012318">
    <property type="entry name" value="HTH_CRP"/>
</dbReference>
<dbReference type="Gene3D" id="2.60.120.10">
    <property type="entry name" value="Jelly Rolls"/>
    <property type="match status" value="1"/>
</dbReference>
<dbReference type="HOGENOM" id="CLU_075053_7_1_5"/>
<dbReference type="SMART" id="SM00419">
    <property type="entry name" value="HTH_CRP"/>
    <property type="match status" value="1"/>
</dbReference>
<keyword evidence="3" id="KW-0804">Transcription</keyword>
<keyword evidence="2" id="KW-0238">DNA-binding</keyword>
<evidence type="ECO:0000256" key="2">
    <source>
        <dbReference type="ARBA" id="ARBA00023125"/>
    </source>
</evidence>
<dbReference type="GO" id="GO:0003677">
    <property type="term" value="F:DNA binding"/>
    <property type="evidence" value="ECO:0007669"/>
    <property type="project" value="UniProtKB-KW"/>
</dbReference>
<dbReference type="InterPro" id="IPR000595">
    <property type="entry name" value="cNMP-bd_dom"/>
</dbReference>
<gene>
    <name evidence="6" type="ORF">RB2654_02339</name>
</gene>
<feature type="domain" description="HTH crp-type" evidence="5">
    <location>
        <begin position="145"/>
        <end position="208"/>
    </location>
</feature>
<protein>
    <submittedName>
        <fullName evidence="6">Transcriptional regulator, Crp-Fnr family protein</fullName>
    </submittedName>
</protein>
<name>A3VDC6_9RHOB</name>
<evidence type="ECO:0000313" key="6">
    <source>
        <dbReference type="EMBL" id="EAQ13515.1"/>
    </source>
</evidence>
<dbReference type="CDD" id="cd00038">
    <property type="entry name" value="CAP_ED"/>
    <property type="match status" value="1"/>
</dbReference>
<keyword evidence="7" id="KW-1185">Reference proteome</keyword>
<dbReference type="STRING" id="314271.RB2654_02339"/>
<evidence type="ECO:0000313" key="7">
    <source>
        <dbReference type="Proteomes" id="UP000002931"/>
    </source>
</evidence>
<reference evidence="6 7" key="1">
    <citation type="journal article" date="2010" name="J. Bacteriol.">
        <title>Genome sequences of Pelagibaca bermudensis HTCC2601T and Maritimibacter alkaliphilus HTCC2654T, the type strains of two marine Roseobacter genera.</title>
        <authorList>
            <person name="Thrash J.C."/>
            <person name="Cho J.C."/>
            <person name="Ferriera S."/>
            <person name="Johnson J."/>
            <person name="Vergin K.L."/>
            <person name="Giovannoni S.J."/>
        </authorList>
    </citation>
    <scope>NUCLEOTIDE SEQUENCE [LARGE SCALE GENOMIC DNA]</scope>
    <source>
        <strain evidence="6 7">HTCC2654</strain>
    </source>
</reference>
<evidence type="ECO:0000256" key="3">
    <source>
        <dbReference type="ARBA" id="ARBA00023163"/>
    </source>
</evidence>
<dbReference type="GO" id="GO:0005829">
    <property type="term" value="C:cytosol"/>
    <property type="evidence" value="ECO:0007669"/>
    <property type="project" value="TreeGrafter"/>
</dbReference>
<organism evidence="6 7">
    <name type="scientific">Maritimibacter alkaliphilus HTCC2654</name>
    <dbReference type="NCBI Taxonomy" id="314271"/>
    <lineage>
        <taxon>Bacteria</taxon>
        <taxon>Pseudomonadati</taxon>
        <taxon>Pseudomonadota</taxon>
        <taxon>Alphaproteobacteria</taxon>
        <taxon>Rhodobacterales</taxon>
        <taxon>Roseobacteraceae</taxon>
        <taxon>Maritimibacter</taxon>
    </lineage>
</organism>
<dbReference type="PROSITE" id="PS50042">
    <property type="entry name" value="CNMP_BINDING_3"/>
    <property type="match status" value="1"/>
</dbReference>
<dbReference type="PROSITE" id="PS51063">
    <property type="entry name" value="HTH_CRP_2"/>
    <property type="match status" value="1"/>
</dbReference>
<dbReference type="SUPFAM" id="SSF46785">
    <property type="entry name" value="Winged helix' DNA-binding domain"/>
    <property type="match status" value="1"/>
</dbReference>